<protein>
    <submittedName>
        <fullName evidence="1">Uncharacterized protein</fullName>
    </submittedName>
</protein>
<gene>
    <name evidence="1" type="ORF">LMG26858_04397</name>
</gene>
<dbReference type="AlphaFoldDB" id="A0A6S7EAW1"/>
<reference evidence="1 2" key="1">
    <citation type="submission" date="2020-04" db="EMBL/GenBank/DDBJ databases">
        <authorList>
            <person name="De Canck E."/>
        </authorList>
    </citation>
    <scope>NUCLEOTIDE SEQUENCE [LARGE SCALE GENOMIC DNA]</scope>
    <source>
        <strain evidence="1 2">LMG 26858</strain>
    </source>
</reference>
<organism evidence="1 2">
    <name type="scientific">Achromobacter anxifer</name>
    <dbReference type="NCBI Taxonomy" id="1287737"/>
    <lineage>
        <taxon>Bacteria</taxon>
        <taxon>Pseudomonadati</taxon>
        <taxon>Pseudomonadota</taxon>
        <taxon>Betaproteobacteria</taxon>
        <taxon>Burkholderiales</taxon>
        <taxon>Alcaligenaceae</taxon>
        <taxon>Achromobacter</taxon>
    </lineage>
</organism>
<evidence type="ECO:0000313" key="2">
    <source>
        <dbReference type="Proteomes" id="UP000494117"/>
    </source>
</evidence>
<name>A0A6S7EAW1_9BURK</name>
<keyword evidence="2" id="KW-1185">Reference proteome</keyword>
<proteinExistence type="predicted"/>
<accession>A0A6S7EAW1</accession>
<sequence>MSLILLTDIDGNALAINPDFIVSVTAVLNSYHGSRAVIHTQNGKSQTVRQSPEEIFDAIQQSN</sequence>
<dbReference type="RefSeq" id="WP_175209082.1">
    <property type="nucleotide sequence ID" value="NZ_CADILG010000038.1"/>
</dbReference>
<evidence type="ECO:0000313" key="1">
    <source>
        <dbReference type="EMBL" id="CAB3904273.1"/>
    </source>
</evidence>
<dbReference type="EMBL" id="CADILG010000038">
    <property type="protein sequence ID" value="CAB3904273.1"/>
    <property type="molecule type" value="Genomic_DNA"/>
</dbReference>
<dbReference type="Proteomes" id="UP000494117">
    <property type="component" value="Unassembled WGS sequence"/>
</dbReference>